<comment type="caution">
    <text evidence="4">The sequence shown here is derived from an EMBL/GenBank/DDBJ whole genome shotgun (WGS) entry which is preliminary data.</text>
</comment>
<dbReference type="GO" id="GO:0006281">
    <property type="term" value="P:DNA repair"/>
    <property type="evidence" value="ECO:0007669"/>
    <property type="project" value="UniProtKB-KW"/>
</dbReference>
<dbReference type="GO" id="GO:0016787">
    <property type="term" value="F:hydrolase activity"/>
    <property type="evidence" value="ECO:0007669"/>
    <property type="project" value="UniProtKB-KW"/>
</dbReference>
<feature type="domain" description="DNA helicase Pif1-like DEAD-box helicase" evidence="3">
    <location>
        <begin position="632"/>
        <end position="826"/>
    </location>
</feature>
<feature type="region of interest" description="Disordered" evidence="2">
    <location>
        <begin position="1129"/>
        <end position="1152"/>
    </location>
</feature>
<feature type="region of interest" description="Disordered" evidence="2">
    <location>
        <begin position="568"/>
        <end position="594"/>
    </location>
</feature>
<feature type="compositionally biased region" description="Acidic residues" evidence="2">
    <location>
        <begin position="292"/>
        <end position="313"/>
    </location>
</feature>
<organism evidence="4 5">
    <name type="scientific">Tilletia controversa</name>
    <name type="common">dwarf bunt fungus</name>
    <dbReference type="NCBI Taxonomy" id="13291"/>
    <lineage>
        <taxon>Eukaryota</taxon>
        <taxon>Fungi</taxon>
        <taxon>Dikarya</taxon>
        <taxon>Basidiomycota</taxon>
        <taxon>Ustilaginomycotina</taxon>
        <taxon>Exobasidiomycetes</taxon>
        <taxon>Tilletiales</taxon>
        <taxon>Tilletiaceae</taxon>
        <taxon>Tilletia</taxon>
    </lineage>
</organism>
<feature type="region of interest" description="Disordered" evidence="2">
    <location>
        <begin position="359"/>
        <end position="378"/>
    </location>
</feature>
<name>A0A8X7MKW9_9BASI</name>
<dbReference type="AlphaFoldDB" id="A0A8X7MKW9"/>
<dbReference type="InterPro" id="IPR010285">
    <property type="entry name" value="DNA_helicase_pif1-like_DEAD"/>
</dbReference>
<evidence type="ECO:0000256" key="2">
    <source>
        <dbReference type="SAM" id="MobiDB-lite"/>
    </source>
</evidence>
<evidence type="ECO:0000259" key="3">
    <source>
        <dbReference type="Pfam" id="PF05970"/>
    </source>
</evidence>
<dbReference type="GO" id="GO:0005524">
    <property type="term" value="F:ATP binding"/>
    <property type="evidence" value="ECO:0007669"/>
    <property type="project" value="UniProtKB-KW"/>
</dbReference>
<feature type="compositionally biased region" description="Polar residues" evidence="2">
    <location>
        <begin position="257"/>
        <end position="269"/>
    </location>
</feature>
<dbReference type="InterPro" id="IPR027417">
    <property type="entry name" value="P-loop_NTPase"/>
</dbReference>
<feature type="compositionally biased region" description="Polar residues" evidence="2">
    <location>
        <begin position="279"/>
        <end position="288"/>
    </location>
</feature>
<dbReference type="Pfam" id="PF05970">
    <property type="entry name" value="PIF1"/>
    <property type="match status" value="1"/>
</dbReference>
<sequence length="1152" mass="127701">MQNDTEFQKQYLAFFDSIIHHHIPPANVVDQAIPTDAEPTRFPRQECPPDPDAPDFPFVFEADHRLLGDDVQRHSCRTTCFKGGRTSCRFLFPHELNPTSHYDIETNSINLRIKDPVINWHNPALLVATRHNHDLKSVQSGRSGLAAASYITSYATKSEETPANQISMIQTVLERMASLGQDATELRGLLSRCVMQFGRERQVHAQQAATYVRDLGDTYQSHNTIAMLSGRMMLTVVKLYGAPRKDSGADSEPSDPPSISTELSTTTNAPAPVAMGETDATSQETIASTAAAEDEVDRVDENDDDDSDDDDELLPLSATGDAHQVDDYFHRGDSLQHLSFYDFVRFCKLIKVPRKANKNHHALGDSHPNIGKRLHRYNPDRQQGIPRAIFSTMPRSNGTEGHGDSYCASMLSHFKPFGIDSPLKTKDVTYEEAFRQTNFSDDAKRVMDNWMALTECDDARDAEQLLRRKREACRDHHQDEAAAAMAAASSHWFDANKPANSSTVNPDSSQHQPPPFIPTFTAAVKRKWTAQLAEIEAHMKATATAPRATTGALAESLGFGVAAPATTQEEEFVGPPRPIPALPTTVSNNKKSPPPDELIRTLIQERNLTASQALAFKVAARHFFTELTGKEQDPLRLFMHGEAGTGKTVVVRLLRELLERFGKGNEILFMAPTGKAASAIGGATQHATFALRVQKKGTTSDDLASVRAENTHANRIRYLQDTFRHVRWLFFDEVSMTSCEMMAEIDQALRIGRQLPDDVFGRVNVLFAGDLCQLAPVGTAALYSDASLSSRTAESRTMMELGRAAWLEVNEVINFTEQMRMQDVDMAESLSRLRVRKCTEDDASLFNTNVLRSSTNLNGINLQGRGEAIVLTRTNETVRALNHQKAAATAKWEHRGLVVCAANDTTTAKMTAVHRSWLLNFNGDARIKVGLGRIPLYEGMPVVYRGGNQSVSLGITNGAFATVHSWQVRQDNWGHTVADGIILHFPNASPFQLESLPERCLPIIPASTSFKMSSTTNNKLTEQVKRKQLPIQPGFAMTVHSAQGITSKGPVIVDLRTGGFGAYVAATRATKKADLILVAPIKMGQLNTPPLPKNLRSELKRLDRIAAHTRERHDHDDWTLDGTELRNKRSREDDLYDQPGPSVRRRVETLDT</sequence>
<dbReference type="EMBL" id="LWDE02001638">
    <property type="protein sequence ID" value="KAE8239673.1"/>
    <property type="molecule type" value="Genomic_DNA"/>
</dbReference>
<keyword evidence="1" id="KW-0547">Nucleotide-binding</keyword>
<dbReference type="GO" id="GO:0000723">
    <property type="term" value="P:telomere maintenance"/>
    <property type="evidence" value="ECO:0007669"/>
    <property type="project" value="InterPro"/>
</dbReference>
<keyword evidence="1" id="KW-0234">DNA repair</keyword>
<dbReference type="EC" id="5.6.2.3" evidence="1"/>
<keyword evidence="1" id="KW-0347">Helicase</keyword>
<dbReference type="GO" id="GO:0043139">
    <property type="term" value="F:5'-3' DNA helicase activity"/>
    <property type="evidence" value="ECO:0007669"/>
    <property type="project" value="UniProtKB-EC"/>
</dbReference>
<reference evidence="4" key="2">
    <citation type="journal article" date="2019" name="IMA Fungus">
        <title>Genome sequencing and comparison of five Tilletia species to identify candidate genes for the detection of regulated species infecting wheat.</title>
        <authorList>
            <person name="Nguyen H.D.T."/>
            <person name="Sultana T."/>
            <person name="Kesanakurti P."/>
            <person name="Hambleton S."/>
        </authorList>
    </citation>
    <scope>NUCLEOTIDE SEQUENCE</scope>
    <source>
        <strain evidence="4">DAOMC 236426</strain>
    </source>
</reference>
<keyword evidence="1" id="KW-0378">Hydrolase</keyword>
<evidence type="ECO:0000313" key="5">
    <source>
        <dbReference type="Proteomes" id="UP000077684"/>
    </source>
</evidence>
<accession>A0A8X7MKW9</accession>
<feature type="region of interest" description="Disordered" evidence="2">
    <location>
        <begin position="244"/>
        <end position="319"/>
    </location>
</feature>
<dbReference type="InterPro" id="IPR051055">
    <property type="entry name" value="PIF1_helicase"/>
</dbReference>
<proteinExistence type="inferred from homology"/>
<dbReference type="SUPFAM" id="SSF52540">
    <property type="entry name" value="P-loop containing nucleoside triphosphate hydrolases"/>
    <property type="match status" value="2"/>
</dbReference>
<keyword evidence="1" id="KW-0067">ATP-binding</keyword>
<comment type="similarity">
    <text evidence="1">Belongs to the helicase family.</text>
</comment>
<gene>
    <name evidence="4" type="ORF">A4X06_0g8112</name>
</gene>
<dbReference type="GO" id="GO:0006310">
    <property type="term" value="P:DNA recombination"/>
    <property type="evidence" value="ECO:0007669"/>
    <property type="project" value="UniProtKB-KW"/>
</dbReference>
<dbReference type="CDD" id="cd18809">
    <property type="entry name" value="SF1_C_RecD"/>
    <property type="match status" value="1"/>
</dbReference>
<evidence type="ECO:0000313" key="4">
    <source>
        <dbReference type="EMBL" id="KAE8239673.1"/>
    </source>
</evidence>
<dbReference type="PANTHER" id="PTHR47642">
    <property type="entry name" value="ATP-DEPENDENT DNA HELICASE"/>
    <property type="match status" value="1"/>
</dbReference>
<comment type="catalytic activity">
    <reaction evidence="1">
        <text>ATP + H2O = ADP + phosphate + H(+)</text>
        <dbReference type="Rhea" id="RHEA:13065"/>
        <dbReference type="ChEBI" id="CHEBI:15377"/>
        <dbReference type="ChEBI" id="CHEBI:15378"/>
        <dbReference type="ChEBI" id="CHEBI:30616"/>
        <dbReference type="ChEBI" id="CHEBI:43474"/>
        <dbReference type="ChEBI" id="CHEBI:456216"/>
        <dbReference type="EC" id="5.6.2.3"/>
    </reaction>
</comment>
<protein>
    <recommendedName>
        <fullName evidence="1">ATP-dependent DNA helicase</fullName>
        <ecNumber evidence="1">5.6.2.3</ecNumber>
    </recommendedName>
</protein>
<keyword evidence="5" id="KW-1185">Reference proteome</keyword>
<dbReference type="Proteomes" id="UP000077684">
    <property type="component" value="Unassembled WGS sequence"/>
</dbReference>
<keyword evidence="1" id="KW-0233">DNA recombination</keyword>
<reference evidence="4" key="1">
    <citation type="submission" date="2016-04" db="EMBL/GenBank/DDBJ databases">
        <authorList>
            <person name="Nguyen H.D."/>
            <person name="Samba Siva P."/>
            <person name="Cullis J."/>
            <person name="Levesque C.A."/>
            <person name="Hambleton S."/>
        </authorList>
    </citation>
    <scope>NUCLEOTIDE SEQUENCE</scope>
    <source>
        <strain evidence="4">DAOMC 236426</strain>
    </source>
</reference>
<comment type="cofactor">
    <cofactor evidence="1">
        <name>Mg(2+)</name>
        <dbReference type="ChEBI" id="CHEBI:18420"/>
    </cofactor>
</comment>
<evidence type="ECO:0000256" key="1">
    <source>
        <dbReference type="RuleBase" id="RU363044"/>
    </source>
</evidence>
<keyword evidence="1" id="KW-0227">DNA damage</keyword>
<dbReference type="Gene3D" id="3.40.50.300">
    <property type="entry name" value="P-loop containing nucleotide triphosphate hydrolases"/>
    <property type="match status" value="1"/>
</dbReference>